<protein>
    <submittedName>
        <fullName evidence="15">Glucuronosyltransferase</fullName>
    </submittedName>
</protein>
<feature type="domain" description="NR LBD" evidence="13">
    <location>
        <begin position="464"/>
        <end position="729"/>
    </location>
</feature>
<dbReference type="GO" id="GO:0008194">
    <property type="term" value="F:UDP-glycosyltransferase activity"/>
    <property type="evidence" value="ECO:0007669"/>
    <property type="project" value="InterPro"/>
</dbReference>
<dbReference type="Proteomes" id="UP000887540">
    <property type="component" value="Unplaced"/>
</dbReference>
<dbReference type="PANTHER" id="PTHR24083">
    <property type="entry name" value="NUCLEAR HORMONE RECEPTOR"/>
    <property type="match status" value="1"/>
</dbReference>
<dbReference type="PRINTS" id="PR00047">
    <property type="entry name" value="STROIDFINGER"/>
</dbReference>
<dbReference type="AlphaFoldDB" id="A0A914BUT4"/>
<dbReference type="GO" id="GO:0008270">
    <property type="term" value="F:zinc ion binding"/>
    <property type="evidence" value="ECO:0007669"/>
    <property type="project" value="UniProtKB-KW"/>
</dbReference>
<evidence type="ECO:0000256" key="11">
    <source>
        <dbReference type="ARBA" id="ARBA00023242"/>
    </source>
</evidence>
<dbReference type="Pfam" id="PF00105">
    <property type="entry name" value="zf-C4"/>
    <property type="match status" value="1"/>
</dbReference>
<keyword evidence="9" id="KW-0804">Transcription</keyword>
<evidence type="ECO:0000256" key="3">
    <source>
        <dbReference type="ARBA" id="ARBA00022679"/>
    </source>
</evidence>
<reference evidence="15" key="1">
    <citation type="submission" date="2022-11" db="UniProtKB">
        <authorList>
            <consortium name="WormBaseParasite"/>
        </authorList>
    </citation>
    <scope>IDENTIFICATION</scope>
</reference>
<evidence type="ECO:0000259" key="13">
    <source>
        <dbReference type="PROSITE" id="PS51843"/>
    </source>
</evidence>
<keyword evidence="3" id="KW-0808">Transferase</keyword>
<dbReference type="Pfam" id="PF00201">
    <property type="entry name" value="UDPGT"/>
    <property type="match status" value="1"/>
</dbReference>
<dbReference type="SUPFAM" id="SSF48508">
    <property type="entry name" value="Nuclear receptor ligand-binding domain"/>
    <property type="match status" value="1"/>
</dbReference>
<evidence type="ECO:0000256" key="8">
    <source>
        <dbReference type="ARBA" id="ARBA00023125"/>
    </source>
</evidence>
<evidence type="ECO:0000256" key="6">
    <source>
        <dbReference type="ARBA" id="ARBA00022833"/>
    </source>
</evidence>
<dbReference type="Gene3D" id="3.40.50.2000">
    <property type="entry name" value="Glycogen Phosphorylase B"/>
    <property type="match status" value="1"/>
</dbReference>
<keyword evidence="8" id="KW-0238">DNA-binding</keyword>
<dbReference type="PROSITE" id="PS51843">
    <property type="entry name" value="NR_LBD"/>
    <property type="match status" value="1"/>
</dbReference>
<feature type="domain" description="Nuclear receptor" evidence="12">
    <location>
        <begin position="287"/>
        <end position="363"/>
    </location>
</feature>
<dbReference type="InterPro" id="IPR035500">
    <property type="entry name" value="NHR-like_dom_sf"/>
</dbReference>
<dbReference type="GO" id="GO:0000978">
    <property type="term" value="F:RNA polymerase II cis-regulatory region sequence-specific DNA binding"/>
    <property type="evidence" value="ECO:0007669"/>
    <property type="project" value="InterPro"/>
</dbReference>
<dbReference type="Gene3D" id="1.10.565.10">
    <property type="entry name" value="Retinoid X Receptor"/>
    <property type="match status" value="1"/>
</dbReference>
<dbReference type="GO" id="GO:0003700">
    <property type="term" value="F:DNA-binding transcription factor activity"/>
    <property type="evidence" value="ECO:0007669"/>
    <property type="project" value="InterPro"/>
</dbReference>
<evidence type="ECO:0000256" key="2">
    <source>
        <dbReference type="ARBA" id="ARBA00005993"/>
    </source>
</evidence>
<dbReference type="InterPro" id="IPR013088">
    <property type="entry name" value="Znf_NHR/GATA"/>
</dbReference>
<dbReference type="InterPro" id="IPR050274">
    <property type="entry name" value="Nuclear_hormone_rcpt_NR2"/>
</dbReference>
<dbReference type="SMART" id="SM00430">
    <property type="entry name" value="HOLI"/>
    <property type="match status" value="1"/>
</dbReference>
<keyword evidence="5" id="KW-0863">Zinc-finger</keyword>
<comment type="similarity">
    <text evidence="2">Belongs to the nuclear hormone receptor family.</text>
</comment>
<dbReference type="SUPFAM" id="SSF53756">
    <property type="entry name" value="UDP-Glycosyltransferase/glycogen phosphorylase"/>
    <property type="match status" value="1"/>
</dbReference>
<evidence type="ECO:0000256" key="10">
    <source>
        <dbReference type="ARBA" id="ARBA00023170"/>
    </source>
</evidence>
<dbReference type="InterPro" id="IPR001628">
    <property type="entry name" value="Znf_hrmn_rcpt"/>
</dbReference>
<comment type="subcellular location">
    <subcellularLocation>
        <location evidence="1">Nucleus</location>
    </subcellularLocation>
</comment>
<dbReference type="WBParaSite" id="ACRNAN_Path_1046.g4014.t1">
    <property type="protein sequence ID" value="ACRNAN_Path_1046.g4014.t1"/>
    <property type="gene ID" value="ACRNAN_Path_1046.g4014"/>
</dbReference>
<keyword evidence="6" id="KW-0862">Zinc</keyword>
<evidence type="ECO:0000256" key="5">
    <source>
        <dbReference type="ARBA" id="ARBA00022771"/>
    </source>
</evidence>
<evidence type="ECO:0000256" key="1">
    <source>
        <dbReference type="ARBA" id="ARBA00004123"/>
    </source>
</evidence>
<evidence type="ECO:0000256" key="9">
    <source>
        <dbReference type="ARBA" id="ARBA00023163"/>
    </source>
</evidence>
<evidence type="ECO:0000259" key="12">
    <source>
        <dbReference type="PROSITE" id="PS51030"/>
    </source>
</evidence>
<keyword evidence="10" id="KW-0675">Receptor</keyword>
<accession>A0A914BUT4</accession>
<dbReference type="InterPro" id="IPR002213">
    <property type="entry name" value="UDP_glucos_trans"/>
</dbReference>
<dbReference type="PROSITE" id="PS51030">
    <property type="entry name" value="NUCLEAR_REC_DBD_2"/>
    <property type="match status" value="1"/>
</dbReference>
<dbReference type="InterPro" id="IPR049636">
    <property type="entry name" value="HNF4-like_DBD"/>
</dbReference>
<evidence type="ECO:0000256" key="4">
    <source>
        <dbReference type="ARBA" id="ARBA00022723"/>
    </source>
</evidence>
<sequence length="729" mass="84356">MYDLEQDVWAIHDDLNQIKDVAIMERLRAERFDLAIGEVFDGCFYGIVEKARIPAHISLSGTPMPDLYISHLGIPTMFGFVPGMAYGKSVSMPMSYWERIRNIWHISDWYHRMYRDFVRPSEEVISEDLGRKFDVLVFMSHPKLVAFITHGGLNSITESVVQGVPMASLMLSYTNQINNYDEVRRVVPKEFDDIANFVQQSITDEGLCSIVQGIDFNLLDGTNDQLTQFNETPGPIYWDNNSSTFSSSDSHQTTPALIEDMNDFEAYFKEDYTYKNYTNHLIKEEAPTNCLVCGFPTNNFHYDVSSCNGCKTFFRRCVVLSKFYKCKLNKQCDIRHNIEGNPCKGCRLAQCVVIGMNATAIQFPKNADVEKILQKFDDFKQTILPQYMPITVTSPEETIVRELNELLYIENKVKRIRESTYIPDQYENAKIRDILAEPRIVLSYADKFEKPKEWPMSFGEFKARLERKIEAIIKSKITEIPPDQLKEDIHKKFWIVTDNILVIDSAKTLPFFKLLDIDDQEMLLKHIALVNATLMQGFYSFMNNYHTIVMPDGSIPFQFGKIKREVIEKKQQNGEIVNGTLLTDSVQKEVISNDKDAMADLKRFIESRNYEKSFEPLEELFSSAIQPIKRVNITEKEYVLVKALIFCYNALPDLSPHAREILQNEANKYSQLLLKYLQLEYGELKGATKYAELISLIAVFFNIAEKHRQLYLLQKIIRENILHEVMHAI</sequence>
<dbReference type="SUPFAM" id="SSF57716">
    <property type="entry name" value="Glucocorticoid receptor-like (DNA-binding domain)"/>
    <property type="match status" value="1"/>
</dbReference>
<evidence type="ECO:0000313" key="14">
    <source>
        <dbReference type="Proteomes" id="UP000887540"/>
    </source>
</evidence>
<name>A0A914BUT4_9BILA</name>
<keyword evidence="11" id="KW-0539">Nucleus</keyword>
<dbReference type="Pfam" id="PF00104">
    <property type="entry name" value="Hormone_recep"/>
    <property type="match status" value="1"/>
</dbReference>
<dbReference type="CDD" id="cd06960">
    <property type="entry name" value="NR_DBD_HNF4A"/>
    <property type="match status" value="1"/>
</dbReference>
<keyword evidence="4" id="KW-0479">Metal-binding</keyword>
<evidence type="ECO:0000256" key="7">
    <source>
        <dbReference type="ARBA" id="ARBA00023015"/>
    </source>
</evidence>
<proteinExistence type="inferred from homology"/>
<evidence type="ECO:0000313" key="15">
    <source>
        <dbReference type="WBParaSite" id="ACRNAN_Path_1046.g4014.t1"/>
    </source>
</evidence>
<keyword evidence="14" id="KW-1185">Reference proteome</keyword>
<keyword evidence="7" id="KW-0805">Transcription regulation</keyword>
<dbReference type="SMART" id="SM00399">
    <property type="entry name" value="ZnF_C4"/>
    <property type="match status" value="1"/>
</dbReference>
<dbReference type="GO" id="GO:0005634">
    <property type="term" value="C:nucleus"/>
    <property type="evidence" value="ECO:0007669"/>
    <property type="project" value="UniProtKB-SubCell"/>
</dbReference>
<organism evidence="14 15">
    <name type="scientific">Acrobeloides nanus</name>
    <dbReference type="NCBI Taxonomy" id="290746"/>
    <lineage>
        <taxon>Eukaryota</taxon>
        <taxon>Metazoa</taxon>
        <taxon>Ecdysozoa</taxon>
        <taxon>Nematoda</taxon>
        <taxon>Chromadorea</taxon>
        <taxon>Rhabditida</taxon>
        <taxon>Tylenchina</taxon>
        <taxon>Cephalobomorpha</taxon>
        <taxon>Cephaloboidea</taxon>
        <taxon>Cephalobidae</taxon>
        <taxon>Acrobeloides</taxon>
    </lineage>
</organism>
<dbReference type="Gene3D" id="3.30.50.10">
    <property type="entry name" value="Erythroid Transcription Factor GATA-1, subunit A"/>
    <property type="match status" value="1"/>
</dbReference>
<dbReference type="InterPro" id="IPR000536">
    <property type="entry name" value="Nucl_hrmn_rcpt_lig-bd"/>
</dbReference>